<dbReference type="STRING" id="51028.A0A0N4VLD1"/>
<dbReference type="CDD" id="cd22584">
    <property type="entry name" value="Rcat_RBR_unk"/>
    <property type="match status" value="1"/>
</dbReference>
<reference evidence="4" key="1">
    <citation type="submission" date="2017-02" db="UniProtKB">
        <authorList>
            <consortium name="WormBaseParasite"/>
        </authorList>
    </citation>
    <scope>IDENTIFICATION</scope>
</reference>
<dbReference type="SUPFAM" id="SSF57850">
    <property type="entry name" value="RING/U-box"/>
    <property type="match status" value="1"/>
</dbReference>
<dbReference type="WBParaSite" id="EVEC_0001169901-mRNA-1">
    <property type="protein sequence ID" value="EVEC_0001169901-mRNA-1"/>
    <property type="gene ID" value="EVEC_0001169901"/>
</dbReference>
<name>A0A0N4VLD1_ENTVE</name>
<dbReference type="Gene3D" id="1.20.120.1750">
    <property type="match status" value="1"/>
</dbReference>
<feature type="region of interest" description="Disordered" evidence="1">
    <location>
        <begin position="189"/>
        <end position="221"/>
    </location>
</feature>
<gene>
    <name evidence="2" type="ORF">EVEC_LOCUS10977</name>
</gene>
<proteinExistence type="predicted"/>
<feature type="compositionally biased region" description="Basic residues" evidence="1">
    <location>
        <begin position="197"/>
        <end position="206"/>
    </location>
</feature>
<dbReference type="EMBL" id="UXUI01011421">
    <property type="protein sequence ID" value="VDD96226.1"/>
    <property type="molecule type" value="Genomic_DNA"/>
</dbReference>
<evidence type="ECO:0000313" key="3">
    <source>
        <dbReference type="Proteomes" id="UP000274131"/>
    </source>
</evidence>
<protein>
    <submittedName>
        <fullName evidence="4">RBR-type E3 ubiquitin transferase</fullName>
    </submittedName>
</protein>
<dbReference type="AlphaFoldDB" id="A0A0N4VLD1"/>
<evidence type="ECO:0000313" key="4">
    <source>
        <dbReference type="WBParaSite" id="EVEC_0001169901-mRNA-1"/>
    </source>
</evidence>
<sequence>MSFGFLGLVTLGLHSSDMKLSFFTSTNTGWFSVICRNDVKRRLRLESGPPLVRKYLYIEDSDEVVPIYIDDASGEVIRNRGMCLSSLVFEDSFGIESSTVAYSENKKGRWRLISALCDNIRSLQDPDSGVRVSLALYIRNGSTTSERGVDSVHLNDSIGFNNFRKIRELHTVLNREEVHKFTKLSSYKSFTSEPNPLKRKRKKQKNSLHIGKYEKPDNNISNVKKKNVPSWKRKTQMIYYEQVDGLSKSLVEMNNKLPRSRKKTRELKHSFKTVMEDVDKYEEEFFGFESSAETVFCSSSHASSDLIPYSCVIKRKINGCEVPAGDCEVKTLEVRQCLRCREYCQRDGGCNHMTCACGKEFCYKCSQEWGESF</sequence>
<reference evidence="2 3" key="2">
    <citation type="submission" date="2018-10" db="EMBL/GenBank/DDBJ databases">
        <authorList>
            <consortium name="Pathogen Informatics"/>
        </authorList>
    </citation>
    <scope>NUCLEOTIDE SEQUENCE [LARGE SCALE GENOMIC DNA]</scope>
</reference>
<evidence type="ECO:0000256" key="1">
    <source>
        <dbReference type="SAM" id="MobiDB-lite"/>
    </source>
</evidence>
<dbReference type="Proteomes" id="UP000274131">
    <property type="component" value="Unassembled WGS sequence"/>
</dbReference>
<evidence type="ECO:0000313" key="2">
    <source>
        <dbReference type="EMBL" id="VDD96226.1"/>
    </source>
</evidence>
<organism evidence="4">
    <name type="scientific">Enterobius vermicularis</name>
    <name type="common">Human pinworm</name>
    <dbReference type="NCBI Taxonomy" id="51028"/>
    <lineage>
        <taxon>Eukaryota</taxon>
        <taxon>Metazoa</taxon>
        <taxon>Ecdysozoa</taxon>
        <taxon>Nematoda</taxon>
        <taxon>Chromadorea</taxon>
        <taxon>Rhabditida</taxon>
        <taxon>Spirurina</taxon>
        <taxon>Oxyuridomorpha</taxon>
        <taxon>Oxyuroidea</taxon>
        <taxon>Oxyuridae</taxon>
        <taxon>Enterobius</taxon>
    </lineage>
</organism>
<dbReference type="OrthoDB" id="1431934at2759"/>
<keyword evidence="3" id="KW-1185">Reference proteome</keyword>
<accession>A0A0N4VLD1</accession>